<dbReference type="Pfam" id="PF07660">
    <property type="entry name" value="STN"/>
    <property type="match status" value="1"/>
</dbReference>
<dbReference type="Gene3D" id="2.40.170.20">
    <property type="entry name" value="TonB-dependent receptor, beta-barrel domain"/>
    <property type="match status" value="1"/>
</dbReference>
<dbReference type="SMART" id="SM00965">
    <property type="entry name" value="STN"/>
    <property type="match status" value="1"/>
</dbReference>
<protein>
    <submittedName>
        <fullName evidence="9">SusC/RagA family TonB-linked outer membrane protein</fullName>
    </submittedName>
</protein>
<organism evidence="9 10">
    <name type="scientific">Butyricimonas hominis</name>
    <dbReference type="NCBI Taxonomy" id="2763032"/>
    <lineage>
        <taxon>Bacteria</taxon>
        <taxon>Pseudomonadati</taxon>
        <taxon>Bacteroidota</taxon>
        <taxon>Bacteroidia</taxon>
        <taxon>Bacteroidales</taxon>
        <taxon>Odoribacteraceae</taxon>
        <taxon>Butyricimonas</taxon>
    </lineage>
</organism>
<name>A0ABR7D6I0_9BACT</name>
<gene>
    <name evidence="9" type="ORF">H8S64_20735</name>
</gene>
<accession>A0ABR7D6I0</accession>
<keyword evidence="3 7" id="KW-1134">Transmembrane beta strand</keyword>
<keyword evidence="2 7" id="KW-0813">Transport</keyword>
<comment type="similarity">
    <text evidence="7">Belongs to the TonB-dependent receptor family.</text>
</comment>
<comment type="subcellular location">
    <subcellularLocation>
        <location evidence="1 7">Cell outer membrane</location>
        <topology evidence="1 7">Multi-pass membrane protein</topology>
    </subcellularLocation>
</comment>
<dbReference type="Gene3D" id="2.170.130.10">
    <property type="entry name" value="TonB-dependent receptor, plug domain"/>
    <property type="match status" value="1"/>
</dbReference>
<evidence type="ECO:0000256" key="3">
    <source>
        <dbReference type="ARBA" id="ARBA00022452"/>
    </source>
</evidence>
<comment type="caution">
    <text evidence="9">The sequence shown here is derived from an EMBL/GenBank/DDBJ whole genome shotgun (WGS) entry which is preliminary data.</text>
</comment>
<dbReference type="InterPro" id="IPR036942">
    <property type="entry name" value="Beta-barrel_TonB_sf"/>
</dbReference>
<dbReference type="InterPro" id="IPR023997">
    <property type="entry name" value="TonB-dep_OMP_SusC/RagA_CS"/>
</dbReference>
<dbReference type="InterPro" id="IPR012910">
    <property type="entry name" value="Plug_dom"/>
</dbReference>
<keyword evidence="4 7" id="KW-0812">Transmembrane</keyword>
<dbReference type="Pfam" id="PF07715">
    <property type="entry name" value="Plug"/>
    <property type="match status" value="1"/>
</dbReference>
<dbReference type="Proteomes" id="UP000646484">
    <property type="component" value="Unassembled WGS sequence"/>
</dbReference>
<feature type="domain" description="Secretin/TonB short N-terminal" evidence="8">
    <location>
        <begin position="69"/>
        <end position="120"/>
    </location>
</feature>
<evidence type="ECO:0000259" key="8">
    <source>
        <dbReference type="SMART" id="SM00965"/>
    </source>
</evidence>
<reference evidence="9 10" key="1">
    <citation type="submission" date="2020-08" db="EMBL/GenBank/DDBJ databases">
        <title>Genome public.</title>
        <authorList>
            <person name="Liu C."/>
            <person name="Sun Q."/>
        </authorList>
    </citation>
    <scope>NUCLEOTIDE SEQUENCE [LARGE SCALE GENOMIC DNA]</scope>
    <source>
        <strain evidence="9 10">NSJ-56</strain>
    </source>
</reference>
<dbReference type="InterPro" id="IPR008969">
    <property type="entry name" value="CarboxyPept-like_regulatory"/>
</dbReference>
<dbReference type="InterPro" id="IPR037066">
    <property type="entry name" value="Plug_dom_sf"/>
</dbReference>
<dbReference type="InterPro" id="IPR023996">
    <property type="entry name" value="TonB-dep_OMP_SusC/RagA"/>
</dbReference>
<dbReference type="SUPFAM" id="SSF56935">
    <property type="entry name" value="Porins"/>
    <property type="match status" value="1"/>
</dbReference>
<dbReference type="PROSITE" id="PS52016">
    <property type="entry name" value="TONB_DEPENDENT_REC_3"/>
    <property type="match status" value="1"/>
</dbReference>
<evidence type="ECO:0000256" key="7">
    <source>
        <dbReference type="PROSITE-ProRule" id="PRU01360"/>
    </source>
</evidence>
<dbReference type="Gene3D" id="2.60.40.1120">
    <property type="entry name" value="Carboxypeptidase-like, regulatory domain"/>
    <property type="match status" value="1"/>
</dbReference>
<keyword evidence="5 7" id="KW-0472">Membrane</keyword>
<evidence type="ECO:0000256" key="4">
    <source>
        <dbReference type="ARBA" id="ARBA00022692"/>
    </source>
</evidence>
<dbReference type="EMBL" id="JACOOH010000011">
    <property type="protein sequence ID" value="MBC5623525.1"/>
    <property type="molecule type" value="Genomic_DNA"/>
</dbReference>
<evidence type="ECO:0000313" key="9">
    <source>
        <dbReference type="EMBL" id="MBC5623525.1"/>
    </source>
</evidence>
<sequence>MKKNGEYDPPKNGSLKKMCRIMKVTMLLLLFTVYQSFGSVHAQQVKLDISLDNGSFAQFMEQVKRQSDFTFFFNDGMIMGVKNITLHVKQSAIETVLEACLKGTGISFRIKDNTIILFGADEKVKKEITVKGKVVDEEGEPLPGATVKVKENGTDGQGVVRGTVTDADGKFTVKVTDPKTMLEFSFVGYVTRLIAASDTTALKRVVLKEELKSIEEVVVTGYQRIDRKLFTGAAAIVKAEDVMVEGSNDISRMLQGKAAGVQIQNVSGTFGASPKLRVRGASSINGNQKPLWVIDGLVLEDVVELSADDLSSGDSETLISSAIAGLNADDIESFQILKDASATALYGARAMNGVVVITTKRGKKGTMKVNYSGEFTIRMKPDYEQYNLMNSQEQMMVYKEMEEKGWLNYADVSRKKNGGVYKKMADMISMYDETSGKFGLKNTRQAKNAFLQKYEMANTDWFDVLFRNSLQQVHSVSLSSGTDKSRFYASMSYFNDAGWSVADKVERYTANMNASFDIKKWLTVNLLTNGSLRMQDAPGTNSRRTNAVSGEVERDFDINPFSYALNTSRTLRAYDDDGNYEYYTMNYAPFSILHELETNKLKIDMLDTKFQTELEFRPLKGLDVKVLGAVRYVKTTREHRVYDNSNAAEAYRAAGDATIRDGNKLLYEDPDMPGYPAKVVMPKGGLYNRSENSMLNYYQRVMVNYNTSFNEGIHTLNVMGGEELRYTNRTKSSNQGFGYQWDRGGVPFLDPDLLKQQIEAGMSYYGMEEEFDRFVAFFATVGYSYNGTYVFNATGRYDGSNRLGKSLSARWLPTWNVSGAWHISNEAFMEPLEKISRLTLRATYGLTASMGPSSNSRVVLYNDVTKRPTQQEKENSIYIGALENKDLTWEKQYETNVGMDLGVFDNRVSLSADFYWRKGFDLIGKVRVSGIGGQQSKSANYADMRSHGVEFTLNTKNVVYSSFSWTTNWTFSYNKNKITNLESRPRVMDLVKAEGAPRQGYPVRAIFSVPFLGLTSEGIPTVMDSDGNPCIGDIDFQETNKLDFLKYEGPVDPKITGGFENTFKYGNFSFAVFLNYQFGNKVRLHDYFKSEYNDLSAMPKDFLDRWMIPGDENITSVPAILSVRQNERKNSEYKKVYNAYNYSTERIADGSFIRLKDISLTYKFDDKWVRNIGLSSMSLKCIMSNVALLYSDKKLHGQDPEFFRSGGVALPVPRQVTFSLRVGF</sequence>
<proteinExistence type="inferred from homology"/>
<evidence type="ECO:0000256" key="5">
    <source>
        <dbReference type="ARBA" id="ARBA00023136"/>
    </source>
</evidence>
<dbReference type="InterPro" id="IPR011662">
    <property type="entry name" value="Secretin/TonB_short_N"/>
</dbReference>
<evidence type="ECO:0000313" key="10">
    <source>
        <dbReference type="Proteomes" id="UP000646484"/>
    </source>
</evidence>
<keyword evidence="10" id="KW-1185">Reference proteome</keyword>
<dbReference type="InterPro" id="IPR039426">
    <property type="entry name" value="TonB-dep_rcpt-like"/>
</dbReference>
<evidence type="ECO:0000256" key="2">
    <source>
        <dbReference type="ARBA" id="ARBA00022448"/>
    </source>
</evidence>
<evidence type="ECO:0000256" key="6">
    <source>
        <dbReference type="ARBA" id="ARBA00023237"/>
    </source>
</evidence>
<dbReference type="Pfam" id="PF13715">
    <property type="entry name" value="CarbopepD_reg_2"/>
    <property type="match status" value="1"/>
</dbReference>
<evidence type="ECO:0000256" key="1">
    <source>
        <dbReference type="ARBA" id="ARBA00004571"/>
    </source>
</evidence>
<dbReference type="SUPFAM" id="SSF49464">
    <property type="entry name" value="Carboxypeptidase regulatory domain-like"/>
    <property type="match status" value="1"/>
</dbReference>
<dbReference type="NCBIfam" id="TIGR04057">
    <property type="entry name" value="SusC_RagA_signa"/>
    <property type="match status" value="1"/>
</dbReference>
<dbReference type="NCBIfam" id="TIGR04056">
    <property type="entry name" value="OMP_RagA_SusC"/>
    <property type="match status" value="1"/>
</dbReference>
<keyword evidence="6 7" id="KW-0998">Cell outer membrane</keyword>